<proteinExistence type="predicted"/>
<name>A0ABY1GG11_9GAMM</name>
<gene>
    <name evidence="3" type="ORF">SAMN04487854_102129</name>
</gene>
<keyword evidence="1" id="KW-1133">Transmembrane helix</keyword>
<dbReference type="EMBL" id="FPAZ01000002">
    <property type="protein sequence ID" value="SFT39414.1"/>
    <property type="molecule type" value="Genomic_DNA"/>
</dbReference>
<evidence type="ECO:0000256" key="2">
    <source>
        <dbReference type="SAM" id="SignalP"/>
    </source>
</evidence>
<organism evidence="3 4">
    <name type="scientific">Pseudoalteromonas lipolytica</name>
    <dbReference type="NCBI Taxonomy" id="570156"/>
    <lineage>
        <taxon>Bacteria</taxon>
        <taxon>Pseudomonadati</taxon>
        <taxon>Pseudomonadota</taxon>
        <taxon>Gammaproteobacteria</taxon>
        <taxon>Alteromonadales</taxon>
        <taxon>Pseudoalteromonadaceae</taxon>
        <taxon>Pseudoalteromonas</taxon>
    </lineage>
</organism>
<evidence type="ECO:0000313" key="3">
    <source>
        <dbReference type="EMBL" id="SFT39414.1"/>
    </source>
</evidence>
<keyword evidence="1" id="KW-0472">Membrane</keyword>
<reference evidence="3 4" key="1">
    <citation type="submission" date="2016-10" db="EMBL/GenBank/DDBJ databases">
        <authorList>
            <person name="Varghese N."/>
            <person name="Submissions S."/>
        </authorList>
    </citation>
    <scope>NUCLEOTIDE SEQUENCE [LARGE SCALE GENOMIC DNA]</scope>
    <source>
        <strain evidence="3 4">CGMCC 1.8499</strain>
    </source>
</reference>
<keyword evidence="4" id="KW-1185">Reference proteome</keyword>
<dbReference type="RefSeq" id="WP_143104557.1">
    <property type="nucleotide sequence ID" value="NZ_FPAZ01000002.1"/>
</dbReference>
<accession>A0ABY1GG11</accession>
<evidence type="ECO:0000256" key="1">
    <source>
        <dbReference type="SAM" id="Phobius"/>
    </source>
</evidence>
<evidence type="ECO:0000313" key="4">
    <source>
        <dbReference type="Proteomes" id="UP000183805"/>
    </source>
</evidence>
<protein>
    <recommendedName>
        <fullName evidence="5">Lysozyme inhibitor LprI N-terminal domain-containing protein</fullName>
    </recommendedName>
</protein>
<evidence type="ECO:0008006" key="5">
    <source>
        <dbReference type="Google" id="ProtNLM"/>
    </source>
</evidence>
<feature type="chain" id="PRO_5047428528" description="Lysozyme inhibitor LprI N-terminal domain-containing protein" evidence="2">
    <location>
        <begin position="19"/>
        <end position="229"/>
    </location>
</feature>
<feature type="transmembrane region" description="Helical" evidence="1">
    <location>
        <begin position="200"/>
        <end position="221"/>
    </location>
</feature>
<keyword evidence="2" id="KW-0732">Signal</keyword>
<comment type="caution">
    <text evidence="3">The sequence shown here is derived from an EMBL/GenBank/DDBJ whole genome shotgun (WGS) entry which is preliminary data.</text>
</comment>
<feature type="signal peptide" evidence="2">
    <location>
        <begin position="1"/>
        <end position="18"/>
    </location>
</feature>
<keyword evidence="1" id="KW-0812">Transmembrane</keyword>
<sequence length="229" mass="26919">MIKWILFSLLLSPCVSWAQTTAPSVECHAMEAKRSELQSALRKTHLLDEVDDYKQRIQNLSDRIASNCLTEEQIAERKFAFYNHDIAYLENSLAKPLSEQAYISKQAAWDRFYVIPSRCLNKPLSVQYLEWCIENKQVQFQQFDMLWQQKSTQTVRSEVTSNDSFHEFKLPSKAERTKLSAEREIKRHTYKSDSFLPKNIILLCVLAVAVFFSLIFVFHWLMRPRTTLK</sequence>
<dbReference type="Proteomes" id="UP000183805">
    <property type="component" value="Unassembled WGS sequence"/>
</dbReference>